<dbReference type="Gene3D" id="2.30.30.140">
    <property type="match status" value="1"/>
</dbReference>
<accession>A0A0N5A9L2</accession>
<reference evidence="2" key="1">
    <citation type="submission" date="2017-02" db="UniProtKB">
        <authorList>
            <consortium name="WormBaseParasite"/>
        </authorList>
    </citation>
    <scope>IDENTIFICATION</scope>
</reference>
<dbReference type="CDD" id="cd05162">
    <property type="entry name" value="PWWP"/>
    <property type="match status" value="1"/>
</dbReference>
<protein>
    <submittedName>
        <fullName evidence="2">PWWP domain-containing protein</fullName>
    </submittedName>
</protein>
<proteinExistence type="predicted"/>
<dbReference type="Proteomes" id="UP000046393">
    <property type="component" value="Unplaced"/>
</dbReference>
<name>A0A0N5A9L2_9BILA</name>
<dbReference type="SUPFAM" id="SSF63748">
    <property type="entry name" value="Tudor/PWWP/MBT"/>
    <property type="match status" value="1"/>
</dbReference>
<dbReference type="WBParaSite" id="SMUV_0000079301-mRNA-1">
    <property type="protein sequence ID" value="SMUV_0000079301-mRNA-1"/>
    <property type="gene ID" value="SMUV_0000079301"/>
</dbReference>
<organism evidence="1 2">
    <name type="scientific">Syphacia muris</name>
    <dbReference type="NCBI Taxonomy" id="451379"/>
    <lineage>
        <taxon>Eukaryota</taxon>
        <taxon>Metazoa</taxon>
        <taxon>Ecdysozoa</taxon>
        <taxon>Nematoda</taxon>
        <taxon>Chromadorea</taxon>
        <taxon>Rhabditida</taxon>
        <taxon>Spirurina</taxon>
        <taxon>Oxyuridomorpha</taxon>
        <taxon>Oxyuroidea</taxon>
        <taxon>Oxyuridae</taxon>
        <taxon>Syphacia</taxon>
    </lineage>
</organism>
<sequence>MVKKKSFGGTGPFSAGSVVWVPYKGIQWPAMISRLYASQKKVTYKFLPIDDNAGVFNAPVSKIRPFLLKDQLPCGGDDKLKAAFKAAIEEVTKQHTQKGTSNHDVNVETGEAELNSDAFRRRFCKVDEKLEIKKNIPKDFDVGDIVLVNWFGYAEWPAIVLAVRKHTLACHFFPLETGRPGWCRKSACQDFSVDQKTFTAMRKREATRERQLALEEAWELMTNTTKEERRESYLQSCKTSKVKFPKRSSYFAISEQKDQLEKLDAVTDLSSGDTEIFETVANSSNSSNTIDDGGILSDEKKLLFSERISDDIKLKEAEPAAKRKKINEYEDENLCINNLVNVFNETNSLSVTHFDFAMEKFMRDYSDSYKLRKKMNISKTVRFTQLLDECLSGKKGCDEKMTLRNQLRKSSSDYASVDEVVKEKVAELVARISDGFVSDEVSQKRERQWLL</sequence>
<evidence type="ECO:0000313" key="2">
    <source>
        <dbReference type="WBParaSite" id="SMUV_0000079301-mRNA-1"/>
    </source>
</evidence>
<evidence type="ECO:0000313" key="1">
    <source>
        <dbReference type="Proteomes" id="UP000046393"/>
    </source>
</evidence>
<dbReference type="AlphaFoldDB" id="A0A0N5A9L2"/>
<keyword evidence="1" id="KW-1185">Reference proteome</keyword>